<reference evidence="11 12" key="1">
    <citation type="submission" date="2019-06" db="EMBL/GenBank/DDBJ databases">
        <authorList>
            <person name="Rodrigo-Torres L."/>
            <person name="Arahal R. D."/>
            <person name="Lucena T."/>
        </authorList>
    </citation>
    <scope>NUCLEOTIDE SEQUENCE [LARGE SCALE GENOMIC DNA]</scope>
    <source>
        <strain evidence="11 12">SB0023/3</strain>
    </source>
</reference>
<feature type="chain" id="PRO_5021275196" evidence="10">
    <location>
        <begin position="23"/>
        <end position="307"/>
    </location>
</feature>
<dbReference type="Gene3D" id="3.30.1380.10">
    <property type="match status" value="1"/>
</dbReference>
<dbReference type="PIRSF" id="PIRSF018455">
    <property type="entry name" value="MepA"/>
    <property type="match status" value="1"/>
</dbReference>
<name>A0A509E943_9HYPH</name>
<feature type="signal peptide" evidence="10">
    <location>
        <begin position="1"/>
        <end position="22"/>
    </location>
</feature>
<dbReference type="OrthoDB" id="1467367at2"/>
<keyword evidence="6" id="KW-0862">Zinc</keyword>
<keyword evidence="12" id="KW-1185">Reference proteome</keyword>
<protein>
    <submittedName>
        <fullName evidence="11">Penicillin-insensitive murein endopeptidase</fullName>
        <ecNumber evidence="11">3.4.24.-</ecNumber>
    </submittedName>
</protein>
<evidence type="ECO:0000256" key="6">
    <source>
        <dbReference type="ARBA" id="ARBA00022833"/>
    </source>
</evidence>
<accession>A0A509E943</accession>
<feature type="disulfide bond" evidence="8">
    <location>
        <begin position="244"/>
        <end position="251"/>
    </location>
</feature>
<dbReference type="AlphaFoldDB" id="A0A509E943"/>
<evidence type="ECO:0000256" key="10">
    <source>
        <dbReference type="SAM" id="SignalP"/>
    </source>
</evidence>
<gene>
    <name evidence="11" type="primary">mepA_1</name>
    <name evidence="11" type="ORF">MET9862_01199</name>
</gene>
<keyword evidence="2" id="KW-0479">Metal-binding</keyword>
<evidence type="ECO:0000256" key="2">
    <source>
        <dbReference type="ARBA" id="ARBA00022723"/>
    </source>
</evidence>
<evidence type="ECO:0000256" key="3">
    <source>
        <dbReference type="ARBA" id="ARBA00022729"/>
    </source>
</evidence>
<sequence length="307" mass="33206">MPITPRLLAAALLLLGAGSAAAQDRGTLTPKPLPPLANPDDPATPAKALFGRATSPASGPVRAYGSYAKGCFAGGEALPVDGSHWQVMRLSRNRMWGTPYLVDFLERFAAQAPRVGWPGLLVGDMSQPRGGPMLTGHASHQLGLDADVWLTPMPNRRLTRQEREEMSATNVVRADRLDIDPEAWTPEHLRIIRLAAEQPEVARLFVNPAIKKALCRETTGSRSWLSKVRPMYGHNYHFHIRLACPDGQGACEDQAPPPGGDGCGEELAYWFSDAVLNPKPPKVKPKPKPPMTMAALPAACRSVLKAP</sequence>
<dbReference type="InterPro" id="IPR005073">
    <property type="entry name" value="Peptidase_M74"/>
</dbReference>
<dbReference type="GO" id="GO:0004252">
    <property type="term" value="F:serine-type endopeptidase activity"/>
    <property type="evidence" value="ECO:0007669"/>
    <property type="project" value="InterPro"/>
</dbReference>
<evidence type="ECO:0000256" key="5">
    <source>
        <dbReference type="ARBA" id="ARBA00022801"/>
    </source>
</evidence>
<keyword evidence="8" id="KW-1015">Disulfide bond</keyword>
<evidence type="ECO:0000256" key="8">
    <source>
        <dbReference type="PIRSR" id="PIRSR018455-2"/>
    </source>
</evidence>
<evidence type="ECO:0000256" key="1">
    <source>
        <dbReference type="ARBA" id="ARBA00022670"/>
    </source>
</evidence>
<evidence type="ECO:0000256" key="9">
    <source>
        <dbReference type="SAM" id="MobiDB-lite"/>
    </source>
</evidence>
<feature type="region of interest" description="Disordered" evidence="9">
    <location>
        <begin position="25"/>
        <end position="45"/>
    </location>
</feature>
<dbReference type="GO" id="GO:0008237">
    <property type="term" value="F:metallopeptidase activity"/>
    <property type="evidence" value="ECO:0007669"/>
    <property type="project" value="UniProtKB-KW"/>
</dbReference>
<dbReference type="SUPFAM" id="SSF55166">
    <property type="entry name" value="Hedgehog/DD-peptidase"/>
    <property type="match status" value="1"/>
</dbReference>
<evidence type="ECO:0000313" key="12">
    <source>
        <dbReference type="Proteomes" id="UP000410984"/>
    </source>
</evidence>
<evidence type="ECO:0000313" key="11">
    <source>
        <dbReference type="EMBL" id="VUD70628.1"/>
    </source>
</evidence>
<feature type="disulfide bond" evidence="8">
    <location>
        <begin position="71"/>
        <end position="300"/>
    </location>
</feature>
<dbReference type="Proteomes" id="UP000410984">
    <property type="component" value="Unassembled WGS sequence"/>
</dbReference>
<feature type="disulfide bond" evidence="8">
    <location>
        <begin position="215"/>
        <end position="263"/>
    </location>
</feature>
<proteinExistence type="predicted"/>
<dbReference type="InterPro" id="IPR009045">
    <property type="entry name" value="Zn_M74/Hedgehog-like"/>
</dbReference>
<keyword evidence="3 10" id="KW-0732">Signal</keyword>
<organism evidence="11 12">
    <name type="scientific">Methylobacterium symbioticum</name>
    <dbReference type="NCBI Taxonomy" id="2584084"/>
    <lineage>
        <taxon>Bacteria</taxon>
        <taxon>Pseudomonadati</taxon>
        <taxon>Pseudomonadota</taxon>
        <taxon>Alphaproteobacteria</taxon>
        <taxon>Hyphomicrobiales</taxon>
        <taxon>Methylobacteriaceae</taxon>
        <taxon>Methylobacterium</taxon>
    </lineage>
</organism>
<keyword evidence="5 11" id="KW-0378">Hydrolase</keyword>
<keyword evidence="1" id="KW-0645">Protease</keyword>
<dbReference type="RefSeq" id="WP_142582198.1">
    <property type="nucleotide sequence ID" value="NZ_CABFPH010000011.1"/>
</dbReference>
<keyword evidence="7" id="KW-0482">Metalloprotease</keyword>
<dbReference type="Pfam" id="PF03411">
    <property type="entry name" value="Peptidase_M74"/>
    <property type="match status" value="1"/>
</dbReference>
<dbReference type="NCBIfam" id="NF006947">
    <property type="entry name" value="PRK09429.1"/>
    <property type="match status" value="1"/>
</dbReference>
<evidence type="ECO:0000256" key="7">
    <source>
        <dbReference type="ARBA" id="ARBA00023049"/>
    </source>
</evidence>
<dbReference type="EMBL" id="CABFPH010000011">
    <property type="protein sequence ID" value="VUD70628.1"/>
    <property type="molecule type" value="Genomic_DNA"/>
</dbReference>
<dbReference type="GO" id="GO:0030288">
    <property type="term" value="C:outer membrane-bounded periplasmic space"/>
    <property type="evidence" value="ECO:0007669"/>
    <property type="project" value="InterPro"/>
</dbReference>
<evidence type="ECO:0000256" key="4">
    <source>
        <dbReference type="ARBA" id="ARBA00022764"/>
    </source>
</evidence>
<dbReference type="GO" id="GO:0046872">
    <property type="term" value="F:metal ion binding"/>
    <property type="evidence" value="ECO:0007669"/>
    <property type="project" value="UniProtKB-KW"/>
</dbReference>
<dbReference type="EC" id="3.4.24.-" evidence="11"/>
<keyword evidence="4" id="KW-0574">Periplasm</keyword>
<dbReference type="GO" id="GO:0006508">
    <property type="term" value="P:proteolysis"/>
    <property type="evidence" value="ECO:0007669"/>
    <property type="project" value="UniProtKB-KW"/>
</dbReference>